<dbReference type="Proteomes" id="UP001341840">
    <property type="component" value="Unassembled WGS sequence"/>
</dbReference>
<dbReference type="InterPro" id="IPR032675">
    <property type="entry name" value="LRR_dom_sf"/>
</dbReference>
<sequence>MSPSSSSSSPSLLPKELWETVLSYLSHHDHEATSLSSRNFLSITNKLFTSLTISNQALPFLSALLLRFPNLTSIKLAPSISFPTNILLTTIASFHLPLLHSLDLTRESSSLEHQHGFSGFHGKFPYLKSLNCFHMGELSRDDLLLIPRAFPNLEELDLSFVTLVHTLAHTFTFLT</sequence>
<proteinExistence type="predicted"/>
<feature type="domain" description="F-box" evidence="1">
    <location>
        <begin position="11"/>
        <end position="46"/>
    </location>
</feature>
<dbReference type="SUPFAM" id="SSF81383">
    <property type="entry name" value="F-box domain"/>
    <property type="match status" value="1"/>
</dbReference>
<dbReference type="InterPro" id="IPR036047">
    <property type="entry name" value="F-box-like_dom_sf"/>
</dbReference>
<organism evidence="2 3">
    <name type="scientific">Stylosanthes scabra</name>
    <dbReference type="NCBI Taxonomy" id="79078"/>
    <lineage>
        <taxon>Eukaryota</taxon>
        <taxon>Viridiplantae</taxon>
        <taxon>Streptophyta</taxon>
        <taxon>Embryophyta</taxon>
        <taxon>Tracheophyta</taxon>
        <taxon>Spermatophyta</taxon>
        <taxon>Magnoliopsida</taxon>
        <taxon>eudicotyledons</taxon>
        <taxon>Gunneridae</taxon>
        <taxon>Pentapetalae</taxon>
        <taxon>rosids</taxon>
        <taxon>fabids</taxon>
        <taxon>Fabales</taxon>
        <taxon>Fabaceae</taxon>
        <taxon>Papilionoideae</taxon>
        <taxon>50 kb inversion clade</taxon>
        <taxon>dalbergioids sensu lato</taxon>
        <taxon>Dalbergieae</taxon>
        <taxon>Pterocarpus clade</taxon>
        <taxon>Stylosanthes</taxon>
    </lineage>
</organism>
<dbReference type="Gene3D" id="3.80.10.10">
    <property type="entry name" value="Ribonuclease Inhibitor"/>
    <property type="match status" value="1"/>
</dbReference>
<evidence type="ECO:0000313" key="3">
    <source>
        <dbReference type="Proteomes" id="UP001341840"/>
    </source>
</evidence>
<keyword evidence="3" id="KW-1185">Reference proteome</keyword>
<comment type="caution">
    <text evidence="2">The sequence shown here is derived from an EMBL/GenBank/DDBJ whole genome shotgun (WGS) entry which is preliminary data.</text>
</comment>
<protein>
    <recommendedName>
        <fullName evidence="1">F-box domain-containing protein</fullName>
    </recommendedName>
</protein>
<gene>
    <name evidence="2" type="ORF">PIB30_012091</name>
</gene>
<dbReference type="EMBL" id="JASCZI010030238">
    <property type="protein sequence ID" value="MED6119451.1"/>
    <property type="molecule type" value="Genomic_DNA"/>
</dbReference>
<dbReference type="InterPro" id="IPR001810">
    <property type="entry name" value="F-box_dom"/>
</dbReference>
<name>A0ABU6R6R6_9FABA</name>
<accession>A0ABU6R6R6</accession>
<evidence type="ECO:0000313" key="2">
    <source>
        <dbReference type="EMBL" id="MED6119451.1"/>
    </source>
</evidence>
<reference evidence="2 3" key="1">
    <citation type="journal article" date="2023" name="Plants (Basel)">
        <title>Bridging the Gap: Combining Genomics and Transcriptomics Approaches to Understand Stylosanthes scabra, an Orphan Legume from the Brazilian Caatinga.</title>
        <authorList>
            <person name="Ferreira-Neto J.R.C."/>
            <person name="da Silva M.D."/>
            <person name="Binneck E."/>
            <person name="de Melo N.F."/>
            <person name="da Silva R.H."/>
            <person name="de Melo A.L.T.M."/>
            <person name="Pandolfi V."/>
            <person name="Bustamante F.O."/>
            <person name="Brasileiro-Vidal A.C."/>
            <person name="Benko-Iseppon A.M."/>
        </authorList>
    </citation>
    <scope>NUCLEOTIDE SEQUENCE [LARGE SCALE GENOMIC DNA]</scope>
    <source>
        <tissue evidence="2">Leaves</tissue>
    </source>
</reference>
<dbReference type="SUPFAM" id="SSF52047">
    <property type="entry name" value="RNI-like"/>
    <property type="match status" value="1"/>
</dbReference>
<evidence type="ECO:0000259" key="1">
    <source>
        <dbReference type="Pfam" id="PF00646"/>
    </source>
</evidence>
<dbReference type="Pfam" id="PF00646">
    <property type="entry name" value="F-box"/>
    <property type="match status" value="1"/>
</dbReference>